<dbReference type="InterPro" id="IPR001901">
    <property type="entry name" value="Translocase_SecE/Sec61-g"/>
</dbReference>
<organism evidence="10 11">
    <name type="scientific">Ideonella dechloratans</name>
    <dbReference type="NCBI Taxonomy" id="36863"/>
    <lineage>
        <taxon>Bacteria</taxon>
        <taxon>Pseudomonadati</taxon>
        <taxon>Pseudomonadota</taxon>
        <taxon>Betaproteobacteria</taxon>
        <taxon>Burkholderiales</taxon>
        <taxon>Sphaerotilaceae</taxon>
        <taxon>Ideonella</taxon>
    </lineage>
</organism>
<comment type="subunit">
    <text evidence="9">Component of the Sec protein translocase complex. Heterotrimer consisting of SecY, SecE and SecG subunits. The heterotrimers can form oligomers, although 1 heterotrimer is thought to be able to translocate proteins. Interacts with the ribosome. Interacts with SecDF, and other proteins may be involved. Interacts with SecA.</text>
</comment>
<dbReference type="RefSeq" id="WP_151123657.1">
    <property type="nucleotide sequence ID" value="NZ_CP088081.1"/>
</dbReference>
<keyword evidence="4 9" id="KW-0812">Transmembrane</keyword>
<keyword evidence="11" id="KW-1185">Reference proteome</keyword>
<proteinExistence type="inferred from homology"/>
<dbReference type="PRINTS" id="PR01650">
    <property type="entry name" value="SECETRNLCASE"/>
</dbReference>
<dbReference type="NCBIfam" id="NF004371">
    <property type="entry name" value="PRK05740.1-1"/>
    <property type="match status" value="1"/>
</dbReference>
<evidence type="ECO:0000256" key="1">
    <source>
        <dbReference type="ARBA" id="ARBA00004370"/>
    </source>
</evidence>
<dbReference type="GO" id="GO:0005886">
    <property type="term" value="C:plasma membrane"/>
    <property type="evidence" value="ECO:0007669"/>
    <property type="project" value="UniProtKB-UniRule"/>
</dbReference>
<dbReference type="GO" id="GO:0009306">
    <property type="term" value="P:protein secretion"/>
    <property type="evidence" value="ECO:0007669"/>
    <property type="project" value="UniProtKB-UniRule"/>
</dbReference>
<keyword evidence="8 9" id="KW-0472">Membrane</keyword>
<dbReference type="HAMAP" id="MF_00422">
    <property type="entry name" value="SecE"/>
    <property type="match status" value="1"/>
</dbReference>
<dbReference type="PANTHER" id="PTHR33910">
    <property type="entry name" value="PROTEIN TRANSLOCASE SUBUNIT SECE"/>
    <property type="match status" value="1"/>
</dbReference>
<comment type="subcellular location">
    <subcellularLocation>
        <location evidence="1">Membrane</location>
    </subcellularLocation>
</comment>
<keyword evidence="5 9" id="KW-0653">Protein transport</keyword>
<keyword evidence="2 9" id="KW-0813">Transport</keyword>
<evidence type="ECO:0000313" key="11">
    <source>
        <dbReference type="Proteomes" id="UP000430120"/>
    </source>
</evidence>
<accession>A0A643FE30</accession>
<comment type="function">
    <text evidence="9">Essential subunit of the Sec protein translocation channel SecYEG. Clamps together the 2 halves of SecY. May contact the channel plug during translocation.</text>
</comment>
<keyword evidence="7 9" id="KW-0811">Translocation</keyword>
<dbReference type="PANTHER" id="PTHR33910:SF1">
    <property type="entry name" value="PROTEIN TRANSLOCASE SUBUNIT SECE"/>
    <property type="match status" value="1"/>
</dbReference>
<dbReference type="InterPro" id="IPR038379">
    <property type="entry name" value="SecE_sf"/>
</dbReference>
<feature type="transmembrane region" description="Helical" evidence="9">
    <location>
        <begin position="19"/>
        <end position="36"/>
    </location>
</feature>
<dbReference type="InterPro" id="IPR005807">
    <property type="entry name" value="SecE_bac"/>
</dbReference>
<dbReference type="NCBIfam" id="TIGR00964">
    <property type="entry name" value="secE_bact"/>
    <property type="match status" value="1"/>
</dbReference>
<name>A0A643FE30_IDEDE</name>
<dbReference type="Gene3D" id="1.20.5.1030">
    <property type="entry name" value="Preprotein translocase secy subunit"/>
    <property type="match status" value="1"/>
</dbReference>
<feature type="transmembrane region" description="Helical" evidence="9">
    <location>
        <begin position="93"/>
        <end position="111"/>
    </location>
</feature>
<dbReference type="EMBL" id="VZPB01000014">
    <property type="protein sequence ID" value="KAB0583454.1"/>
    <property type="molecule type" value="Genomic_DNA"/>
</dbReference>
<gene>
    <name evidence="9 10" type="primary">secE</name>
    <name evidence="10" type="ORF">F7Q92_08165</name>
</gene>
<dbReference type="AlphaFoldDB" id="A0A643FE30"/>
<protein>
    <recommendedName>
        <fullName evidence="9">Protein translocase subunit SecE</fullName>
    </recommendedName>
</protein>
<comment type="similarity">
    <text evidence="9">Belongs to the SecE/SEC61-gamma family.</text>
</comment>
<evidence type="ECO:0000256" key="5">
    <source>
        <dbReference type="ARBA" id="ARBA00022927"/>
    </source>
</evidence>
<evidence type="ECO:0000256" key="2">
    <source>
        <dbReference type="ARBA" id="ARBA00022448"/>
    </source>
</evidence>
<evidence type="ECO:0000256" key="3">
    <source>
        <dbReference type="ARBA" id="ARBA00022475"/>
    </source>
</evidence>
<dbReference type="GO" id="GO:0043952">
    <property type="term" value="P:protein transport by the Sec complex"/>
    <property type="evidence" value="ECO:0007669"/>
    <property type="project" value="UniProtKB-UniRule"/>
</dbReference>
<dbReference type="GO" id="GO:0065002">
    <property type="term" value="P:intracellular protein transmembrane transport"/>
    <property type="evidence" value="ECO:0007669"/>
    <property type="project" value="UniProtKB-UniRule"/>
</dbReference>
<comment type="caution">
    <text evidence="9">Lacks conserved residue(s) required for the propagation of feature annotation.</text>
</comment>
<keyword evidence="6 9" id="KW-1133">Transmembrane helix</keyword>
<feature type="transmembrane region" description="Helical" evidence="9">
    <location>
        <begin position="42"/>
        <end position="61"/>
    </location>
</feature>
<evidence type="ECO:0000256" key="8">
    <source>
        <dbReference type="ARBA" id="ARBA00023136"/>
    </source>
</evidence>
<dbReference type="Proteomes" id="UP000430120">
    <property type="component" value="Unassembled WGS sequence"/>
</dbReference>
<evidence type="ECO:0000256" key="6">
    <source>
        <dbReference type="ARBA" id="ARBA00022989"/>
    </source>
</evidence>
<evidence type="ECO:0000313" key="10">
    <source>
        <dbReference type="EMBL" id="KAB0583454.1"/>
    </source>
</evidence>
<evidence type="ECO:0000256" key="9">
    <source>
        <dbReference type="HAMAP-Rule" id="MF_00422"/>
    </source>
</evidence>
<dbReference type="Pfam" id="PF00584">
    <property type="entry name" value="SecE"/>
    <property type="match status" value="1"/>
</dbReference>
<sequence length="128" mass="14193">MSTTPQVETVSTGAEKAKLAAVAVLVIGSIAAFYLLGQQDMWLRVLVLLAGLAVAVGVFFVSDAGKQIIAYGRDSVREVKKVVWPTRREATQMTAYVFAFVLLMAIFLWLTDKSLEWVLYDLILGWKH</sequence>
<dbReference type="OrthoDB" id="9806365at2"/>
<dbReference type="GO" id="GO:0006605">
    <property type="term" value="P:protein targeting"/>
    <property type="evidence" value="ECO:0007669"/>
    <property type="project" value="UniProtKB-UniRule"/>
</dbReference>
<evidence type="ECO:0000256" key="4">
    <source>
        <dbReference type="ARBA" id="ARBA00022692"/>
    </source>
</evidence>
<keyword evidence="3 9" id="KW-1003">Cell membrane</keyword>
<dbReference type="GO" id="GO:0008320">
    <property type="term" value="F:protein transmembrane transporter activity"/>
    <property type="evidence" value="ECO:0007669"/>
    <property type="project" value="UniProtKB-UniRule"/>
</dbReference>
<comment type="caution">
    <text evidence="10">The sequence shown here is derived from an EMBL/GenBank/DDBJ whole genome shotgun (WGS) entry which is preliminary data.</text>
</comment>
<evidence type="ECO:0000256" key="7">
    <source>
        <dbReference type="ARBA" id="ARBA00023010"/>
    </source>
</evidence>
<reference evidence="10 11" key="1">
    <citation type="submission" date="2019-09" db="EMBL/GenBank/DDBJ databases">
        <title>Draft genome sequences of 48 bacterial type strains from the CCUG.</title>
        <authorList>
            <person name="Tunovic T."/>
            <person name="Pineiro-Iglesias B."/>
            <person name="Unosson C."/>
            <person name="Inganas E."/>
            <person name="Ohlen M."/>
            <person name="Cardew S."/>
            <person name="Jensie-Markopoulos S."/>
            <person name="Salva-Serra F."/>
            <person name="Jaen-Luchoro D."/>
            <person name="Karlsson R."/>
            <person name="Svensson-Stadler L."/>
            <person name="Chun J."/>
            <person name="Moore E."/>
        </authorList>
    </citation>
    <scope>NUCLEOTIDE SEQUENCE [LARGE SCALE GENOMIC DNA]</scope>
    <source>
        <strain evidence="10 11">CCUG 30977</strain>
    </source>
</reference>